<dbReference type="EMBL" id="OX459124">
    <property type="protein sequence ID" value="CAI9112742.1"/>
    <property type="molecule type" value="Genomic_DNA"/>
</dbReference>
<keyword evidence="4" id="KW-0732">Signal</keyword>
<keyword evidence="6" id="KW-0472">Membrane</keyword>
<reference evidence="9" key="1">
    <citation type="submission" date="2023-03" db="EMBL/GenBank/DDBJ databases">
        <authorList>
            <person name="Julca I."/>
        </authorList>
    </citation>
    <scope>NUCLEOTIDE SEQUENCE</scope>
</reference>
<keyword evidence="5" id="KW-1133">Transmembrane helix</keyword>
<sequence>MAQLVGNAEQDCQLQYRPVISASGDTAASVQYLDIKTIQSCETSQAPLLAIQDKSLHPQTTEDITTTKAFSSGKQLSRDRKQFWFWPWKTVKSRGDVERSPPCHDHITVDKLIEFPYEELAKATCDFSSANKISEGILLAVYHSELRGKKVAIKKLGMESSKEFLTELRVLSHIHHQNLVSGFGLTTITEARGLSSLKRLMRTFGYMPPDYAQYSEVSPKVEVYTFGIVLYELISAKQAIIKEDSITKSLVHMFEEIFSLPDPNDGLCKLVDPRLGDNYPFRSVLKMAQLARACTRTNPHMRPSIRSVVVSLTTTTVSSSIEE</sequence>
<evidence type="ECO:0000256" key="1">
    <source>
        <dbReference type="ARBA" id="ARBA00004162"/>
    </source>
</evidence>
<dbReference type="InterPro" id="IPR044812">
    <property type="entry name" value="CERK1/LYK3-like"/>
</dbReference>
<proteinExistence type="predicted"/>
<accession>A0AAV1DZU1</accession>
<dbReference type="InterPro" id="IPR000719">
    <property type="entry name" value="Prot_kinase_dom"/>
</dbReference>
<keyword evidence="2" id="KW-1003">Cell membrane</keyword>
<evidence type="ECO:0000256" key="7">
    <source>
        <dbReference type="ARBA" id="ARBA00023157"/>
    </source>
</evidence>
<evidence type="ECO:0000256" key="5">
    <source>
        <dbReference type="ARBA" id="ARBA00022989"/>
    </source>
</evidence>
<keyword evidence="3" id="KW-0812">Transmembrane</keyword>
<keyword evidence="7" id="KW-1015">Disulfide bond</keyword>
<dbReference type="GO" id="GO:0019199">
    <property type="term" value="F:transmembrane receptor protein kinase activity"/>
    <property type="evidence" value="ECO:0007669"/>
    <property type="project" value="InterPro"/>
</dbReference>
<name>A0AAV1DZU1_OLDCO</name>
<evidence type="ECO:0000256" key="3">
    <source>
        <dbReference type="ARBA" id="ARBA00022692"/>
    </source>
</evidence>
<dbReference type="PROSITE" id="PS50011">
    <property type="entry name" value="PROTEIN_KINASE_DOM"/>
    <property type="match status" value="1"/>
</dbReference>
<evidence type="ECO:0000256" key="6">
    <source>
        <dbReference type="ARBA" id="ARBA00023136"/>
    </source>
</evidence>
<gene>
    <name evidence="9" type="ORF">OLC1_LOCUS19868</name>
</gene>
<keyword evidence="10" id="KW-1185">Reference proteome</keyword>
<dbReference type="Proteomes" id="UP001161247">
    <property type="component" value="Chromosome 7"/>
</dbReference>
<feature type="domain" description="Protein kinase" evidence="8">
    <location>
        <begin position="1"/>
        <end position="317"/>
    </location>
</feature>
<dbReference type="Pfam" id="PF00069">
    <property type="entry name" value="Pkinase"/>
    <property type="match status" value="1"/>
</dbReference>
<evidence type="ECO:0000313" key="10">
    <source>
        <dbReference type="Proteomes" id="UP001161247"/>
    </source>
</evidence>
<dbReference type="InterPro" id="IPR011009">
    <property type="entry name" value="Kinase-like_dom_sf"/>
</dbReference>
<dbReference type="SUPFAM" id="SSF56112">
    <property type="entry name" value="Protein kinase-like (PK-like)"/>
    <property type="match status" value="1"/>
</dbReference>
<evidence type="ECO:0000313" key="9">
    <source>
        <dbReference type="EMBL" id="CAI9112742.1"/>
    </source>
</evidence>
<dbReference type="PANTHER" id="PTHR46204">
    <property type="entry name" value="CHITIN ELICITOR RECEPTOR KINASE 1-RELATED"/>
    <property type="match status" value="1"/>
</dbReference>
<evidence type="ECO:0000259" key="8">
    <source>
        <dbReference type="PROSITE" id="PS50011"/>
    </source>
</evidence>
<organism evidence="9 10">
    <name type="scientific">Oldenlandia corymbosa var. corymbosa</name>
    <dbReference type="NCBI Taxonomy" id="529605"/>
    <lineage>
        <taxon>Eukaryota</taxon>
        <taxon>Viridiplantae</taxon>
        <taxon>Streptophyta</taxon>
        <taxon>Embryophyta</taxon>
        <taxon>Tracheophyta</taxon>
        <taxon>Spermatophyta</taxon>
        <taxon>Magnoliopsida</taxon>
        <taxon>eudicotyledons</taxon>
        <taxon>Gunneridae</taxon>
        <taxon>Pentapetalae</taxon>
        <taxon>asterids</taxon>
        <taxon>lamiids</taxon>
        <taxon>Gentianales</taxon>
        <taxon>Rubiaceae</taxon>
        <taxon>Rubioideae</taxon>
        <taxon>Spermacoceae</taxon>
        <taxon>Hedyotis-Oldenlandia complex</taxon>
        <taxon>Oldenlandia</taxon>
    </lineage>
</organism>
<dbReference type="PANTHER" id="PTHR46204:SF2">
    <property type="entry name" value="CHITIN ELICITOR RECEPTOR KINASE 1"/>
    <property type="match status" value="1"/>
</dbReference>
<evidence type="ECO:0000256" key="4">
    <source>
        <dbReference type="ARBA" id="ARBA00022729"/>
    </source>
</evidence>
<dbReference type="AlphaFoldDB" id="A0AAV1DZU1"/>
<dbReference type="GO" id="GO:0045087">
    <property type="term" value="P:innate immune response"/>
    <property type="evidence" value="ECO:0007669"/>
    <property type="project" value="InterPro"/>
</dbReference>
<dbReference type="GO" id="GO:0005524">
    <property type="term" value="F:ATP binding"/>
    <property type="evidence" value="ECO:0007669"/>
    <property type="project" value="InterPro"/>
</dbReference>
<dbReference type="Gene3D" id="1.10.510.10">
    <property type="entry name" value="Transferase(Phosphotransferase) domain 1"/>
    <property type="match status" value="1"/>
</dbReference>
<evidence type="ECO:0000256" key="2">
    <source>
        <dbReference type="ARBA" id="ARBA00022475"/>
    </source>
</evidence>
<protein>
    <submittedName>
        <fullName evidence="9">OLC1v1013229C1</fullName>
    </submittedName>
</protein>
<comment type="subcellular location">
    <subcellularLocation>
        <location evidence="1">Cell membrane</location>
        <topology evidence="1">Single-pass membrane protein</topology>
    </subcellularLocation>
</comment>
<dbReference type="GO" id="GO:0005886">
    <property type="term" value="C:plasma membrane"/>
    <property type="evidence" value="ECO:0007669"/>
    <property type="project" value="UniProtKB-SubCell"/>
</dbReference>